<dbReference type="Pfam" id="PF04055">
    <property type="entry name" value="Radical_SAM"/>
    <property type="match status" value="1"/>
</dbReference>
<dbReference type="InterPro" id="IPR034505">
    <property type="entry name" value="Coproporphyrinogen-III_oxidase"/>
</dbReference>
<protein>
    <recommendedName>
        <fullName evidence="2">Heme chaperone HemW</fullName>
    </recommendedName>
</protein>
<keyword evidence="2" id="KW-0479">Metal-binding</keyword>
<keyword evidence="2" id="KW-0004">4Fe-4S</keyword>
<comment type="function">
    <text evidence="2">Probably acts as a heme chaperone, transferring heme to an unknown acceptor. Binds one molecule of heme per monomer, possibly covalently. Binds 1 [4Fe-4S] cluster. The cluster is coordinated with 3 cysteines and an exchangeable S-adenosyl-L-methionine.</text>
</comment>
<name>A0A015TQG6_BACFG</name>
<dbReference type="InterPro" id="IPR010723">
    <property type="entry name" value="HemN_C"/>
</dbReference>
<dbReference type="GO" id="GO:0005737">
    <property type="term" value="C:cytoplasm"/>
    <property type="evidence" value="ECO:0007669"/>
    <property type="project" value="UniProtKB-SubCell"/>
</dbReference>
<dbReference type="SFLD" id="SFLDF00288">
    <property type="entry name" value="HemN-like__clustered_with_nucl"/>
    <property type="match status" value="1"/>
</dbReference>
<comment type="similarity">
    <text evidence="1">Belongs to the anaerobic coproporphyrinogen-III oxidase family. HemW subfamily.</text>
</comment>
<feature type="domain" description="Radical SAM core" evidence="3">
    <location>
        <begin position="1"/>
        <end position="231"/>
    </location>
</feature>
<gene>
    <name evidence="4" type="ORF">M124_3288</name>
</gene>
<dbReference type="InterPro" id="IPR006638">
    <property type="entry name" value="Elp3/MiaA/NifB-like_rSAM"/>
</dbReference>
<dbReference type="PROSITE" id="PS51918">
    <property type="entry name" value="RADICAL_SAM"/>
    <property type="match status" value="1"/>
</dbReference>
<dbReference type="SMART" id="SM00729">
    <property type="entry name" value="Elp3"/>
    <property type="match status" value="1"/>
</dbReference>
<dbReference type="Pfam" id="PF06969">
    <property type="entry name" value="HemN_C"/>
    <property type="match status" value="1"/>
</dbReference>
<dbReference type="PANTHER" id="PTHR13932">
    <property type="entry name" value="COPROPORPHYRINIGEN III OXIDASE"/>
    <property type="match status" value="1"/>
</dbReference>
<sequence>MAGIYIHVPFCKTRCIYCDFYSTTRSEWKGRYIEALCKELEMRYTYLKGKPIETLYFGGGTPSQLDEKDFRKVFDTVRRVYGMENCHEITLEANPDDLCPEYLQMLSELPFNRISMGIQTFDDTTLKLLKRRHNAAQAIRAVELCRAHGFRNISIDLIYGLPGETTERWEKDLQQAIALDVEHISAYHLIYEEGTPIYKMLQKHQVEEVDEDSSVRFFTLLIDRLHEAGYEHYEISNFCKPGMYSRHNTSYWQGVSYLGCGPSAHSFDGQTREWNCSSIEKYMSGIESGQRDFEREERDLATRYNEFIITSVRTQWGISLERLSNDYGTQLEQYCLKMARPSLENGKLEIYEGALRLTREGIFISDSIMSDLLWVEN</sequence>
<dbReference type="PATRIC" id="fig|1339315.3.peg.3952"/>
<dbReference type="GO" id="GO:0046872">
    <property type="term" value="F:metal ion binding"/>
    <property type="evidence" value="ECO:0007669"/>
    <property type="project" value="UniProtKB-UniRule"/>
</dbReference>
<dbReference type="SFLD" id="SFLDG01082">
    <property type="entry name" value="B12-binding_domain_containing"/>
    <property type="match status" value="1"/>
</dbReference>
<keyword evidence="2" id="KW-0143">Chaperone</keyword>
<dbReference type="Gene3D" id="3.80.30.20">
    <property type="entry name" value="tm_1862 like domain"/>
    <property type="match status" value="1"/>
</dbReference>
<dbReference type="EMBL" id="JGCY01000383">
    <property type="protein sequence ID" value="EXY72941.1"/>
    <property type="molecule type" value="Genomic_DNA"/>
</dbReference>
<reference evidence="4 5" key="1">
    <citation type="submission" date="2014-02" db="EMBL/GenBank/DDBJ databases">
        <authorList>
            <person name="Sears C."/>
            <person name="Carroll K."/>
            <person name="Sack B.R."/>
            <person name="Qadri F."/>
            <person name="Myers L.L."/>
            <person name="Chung G.-T."/>
            <person name="Escheverria P."/>
            <person name="Fraser C.M."/>
            <person name="Sadzewicz L."/>
            <person name="Shefchek K.A."/>
            <person name="Tallon L."/>
            <person name="Das S.P."/>
            <person name="Daugherty S."/>
            <person name="Mongodin E.F."/>
        </authorList>
    </citation>
    <scope>NUCLEOTIDE SEQUENCE [LARGE SCALE GENOMIC DNA]</scope>
    <source>
        <strain evidence="5">3988T(B)14</strain>
    </source>
</reference>
<dbReference type="CDD" id="cd01335">
    <property type="entry name" value="Radical_SAM"/>
    <property type="match status" value="1"/>
</dbReference>
<comment type="subcellular location">
    <subcellularLocation>
        <location evidence="2">Cytoplasm</location>
    </subcellularLocation>
</comment>
<dbReference type="NCBIfam" id="TIGR00539">
    <property type="entry name" value="hemN_rel"/>
    <property type="match status" value="1"/>
</dbReference>
<dbReference type="GO" id="GO:0004109">
    <property type="term" value="F:coproporphyrinogen oxidase activity"/>
    <property type="evidence" value="ECO:0007669"/>
    <property type="project" value="InterPro"/>
</dbReference>
<keyword evidence="2" id="KW-0349">Heme</keyword>
<accession>A0A015TQG6</accession>
<dbReference type="RefSeq" id="WP_009292579.1">
    <property type="nucleotide sequence ID" value="NZ_JGCY01000383.1"/>
</dbReference>
<keyword evidence="2" id="KW-0949">S-adenosyl-L-methionine</keyword>
<dbReference type="InterPro" id="IPR023404">
    <property type="entry name" value="rSAM_horseshoe"/>
</dbReference>
<dbReference type="InterPro" id="IPR058240">
    <property type="entry name" value="rSAM_sf"/>
</dbReference>
<dbReference type="PANTHER" id="PTHR13932:SF5">
    <property type="entry name" value="RADICAL S-ADENOSYL METHIONINE DOMAIN-CONTAINING PROTEIN 1, MITOCHONDRIAL"/>
    <property type="match status" value="1"/>
</dbReference>
<comment type="caution">
    <text evidence="4">The sequence shown here is derived from an EMBL/GenBank/DDBJ whole genome shotgun (WGS) entry which is preliminary data.</text>
</comment>
<dbReference type="AlphaFoldDB" id="A0A015TQG6"/>
<dbReference type="Proteomes" id="UP000020529">
    <property type="component" value="Unassembled WGS sequence"/>
</dbReference>
<dbReference type="SFLD" id="SFLDS00029">
    <property type="entry name" value="Radical_SAM"/>
    <property type="match status" value="1"/>
</dbReference>
<dbReference type="InterPro" id="IPR007197">
    <property type="entry name" value="rSAM"/>
</dbReference>
<evidence type="ECO:0000313" key="4">
    <source>
        <dbReference type="EMBL" id="EXY72941.1"/>
    </source>
</evidence>
<keyword evidence="2" id="KW-0963">Cytoplasm</keyword>
<evidence type="ECO:0000313" key="5">
    <source>
        <dbReference type="Proteomes" id="UP000020529"/>
    </source>
</evidence>
<proteinExistence type="inferred from homology"/>
<dbReference type="SUPFAM" id="SSF102114">
    <property type="entry name" value="Radical SAM enzymes"/>
    <property type="match status" value="1"/>
</dbReference>
<evidence type="ECO:0000256" key="1">
    <source>
        <dbReference type="ARBA" id="ARBA00006100"/>
    </source>
</evidence>
<dbReference type="SFLD" id="SFLDF00562">
    <property type="entry name" value="HemN-like__clustered_with_heat"/>
    <property type="match status" value="1"/>
</dbReference>
<dbReference type="SFLD" id="SFLDG01065">
    <property type="entry name" value="anaerobic_coproporphyrinogen-I"/>
    <property type="match status" value="1"/>
</dbReference>
<dbReference type="GO" id="GO:0006779">
    <property type="term" value="P:porphyrin-containing compound biosynthetic process"/>
    <property type="evidence" value="ECO:0007669"/>
    <property type="project" value="InterPro"/>
</dbReference>
<dbReference type="InterPro" id="IPR004559">
    <property type="entry name" value="HemW-like"/>
</dbReference>
<organism evidence="4 5">
    <name type="scientific">Bacteroides fragilis str. 3988T(B)14</name>
    <dbReference type="NCBI Taxonomy" id="1339315"/>
    <lineage>
        <taxon>Bacteria</taxon>
        <taxon>Pseudomonadati</taxon>
        <taxon>Bacteroidota</taxon>
        <taxon>Bacteroidia</taxon>
        <taxon>Bacteroidales</taxon>
        <taxon>Bacteroidaceae</taxon>
        <taxon>Bacteroides</taxon>
    </lineage>
</organism>
<keyword evidence="2" id="KW-0408">Iron</keyword>
<dbReference type="GO" id="GO:0051539">
    <property type="term" value="F:4 iron, 4 sulfur cluster binding"/>
    <property type="evidence" value="ECO:0007669"/>
    <property type="project" value="UniProtKB-UniRule"/>
</dbReference>
<evidence type="ECO:0000256" key="2">
    <source>
        <dbReference type="RuleBase" id="RU364116"/>
    </source>
</evidence>
<keyword evidence="2" id="KW-0411">Iron-sulfur</keyword>
<evidence type="ECO:0000259" key="3">
    <source>
        <dbReference type="PROSITE" id="PS51918"/>
    </source>
</evidence>